<evidence type="ECO:0000313" key="1">
    <source>
        <dbReference type="EMBL" id="MBX29515.1"/>
    </source>
</evidence>
<organism evidence="1">
    <name type="scientific">Rhizophora mucronata</name>
    <name type="common">Asiatic mangrove</name>
    <dbReference type="NCBI Taxonomy" id="61149"/>
    <lineage>
        <taxon>Eukaryota</taxon>
        <taxon>Viridiplantae</taxon>
        <taxon>Streptophyta</taxon>
        <taxon>Embryophyta</taxon>
        <taxon>Tracheophyta</taxon>
        <taxon>Spermatophyta</taxon>
        <taxon>Magnoliopsida</taxon>
        <taxon>eudicotyledons</taxon>
        <taxon>Gunneridae</taxon>
        <taxon>Pentapetalae</taxon>
        <taxon>rosids</taxon>
        <taxon>fabids</taxon>
        <taxon>Malpighiales</taxon>
        <taxon>Rhizophoraceae</taxon>
        <taxon>Rhizophora</taxon>
    </lineage>
</organism>
<sequence length="37" mass="4153">MESIPKITVTYAHIIQNNYLFCCCGLPIGDENSEATY</sequence>
<dbReference type="EMBL" id="GGEC01049031">
    <property type="protein sequence ID" value="MBX29515.1"/>
    <property type="molecule type" value="Transcribed_RNA"/>
</dbReference>
<proteinExistence type="predicted"/>
<reference evidence="1" key="1">
    <citation type="submission" date="2018-02" db="EMBL/GenBank/DDBJ databases">
        <title>Rhizophora mucronata_Transcriptome.</title>
        <authorList>
            <person name="Meera S.P."/>
            <person name="Sreeshan A."/>
            <person name="Augustine A."/>
        </authorList>
    </citation>
    <scope>NUCLEOTIDE SEQUENCE</scope>
    <source>
        <tissue evidence="1">Leaf</tissue>
    </source>
</reference>
<dbReference type="AlphaFoldDB" id="A0A2P2MH19"/>
<protein>
    <submittedName>
        <fullName evidence="1">Uncharacterized protein</fullName>
    </submittedName>
</protein>
<name>A0A2P2MH19_RHIMU</name>
<accession>A0A2P2MH19</accession>